<evidence type="ECO:0000256" key="5">
    <source>
        <dbReference type="ARBA" id="ARBA00022989"/>
    </source>
</evidence>
<feature type="transmembrane region" description="Helical" evidence="7">
    <location>
        <begin position="420"/>
        <end position="442"/>
    </location>
</feature>
<keyword evidence="5 7" id="KW-1133">Transmembrane helix</keyword>
<protein>
    <recommendedName>
        <fullName evidence="8">Major facilitator superfamily (MFS) profile domain-containing protein</fullName>
    </recommendedName>
</protein>
<keyword evidence="6 7" id="KW-0472">Membrane</keyword>
<dbReference type="AlphaFoldDB" id="A0AAW1V5N9"/>
<dbReference type="Proteomes" id="UP001431783">
    <property type="component" value="Unassembled WGS sequence"/>
</dbReference>
<dbReference type="EMBL" id="JARQZJ010000121">
    <property type="protein sequence ID" value="KAK9888037.1"/>
    <property type="molecule type" value="Genomic_DNA"/>
</dbReference>
<feature type="transmembrane region" description="Helical" evidence="7">
    <location>
        <begin position="160"/>
        <end position="183"/>
    </location>
</feature>
<comment type="subcellular location">
    <subcellularLocation>
        <location evidence="1">Membrane</location>
        <topology evidence="1">Multi-pass membrane protein</topology>
    </subcellularLocation>
</comment>
<accession>A0AAW1V5N9</accession>
<sequence length="464" mass="50941">MPLRKPPYRTWVALMVMFTTAVNYNFRTFFPVALIAIVDKPKSQTLDNGTVISVPQPDYGPRYSWKPHEEGQLIGSYFYGYTFGSLIGGPTTEFFGPYWTMLTSTFICAAITSLSVLVVMESWIPLFVTRVLVGLVGGVQYPALQCLIGRWAPPNEKGKFVACLMGNVLGTVITQSITGVIVSNFGWNWGFFSTAFITVVYLTLWAIIVADSPEKSWLCSKEEVEYISECHQGSVKATRSKKPPIRQMATSIPFLVLIVFQFGNLWGLYMLLTVVPKFMSDVLEFNLKSVGFLSSCPSLARLVFGFVFGGIADFLLQREILPKVVVRKGFAVISHVLPGVTLFMFLVIGKTVWLAVLLLVLVMVFNGAAVVTCLVNAQDLAPNFAGTQYGIMSFIGSMSGFIVPAIAAEATREKNDLAHWAIVFCISGALYAGCGIVFILFGSVTIQPWNEKADTESAPTTANT</sequence>
<evidence type="ECO:0000256" key="6">
    <source>
        <dbReference type="ARBA" id="ARBA00023136"/>
    </source>
</evidence>
<evidence type="ECO:0000256" key="3">
    <source>
        <dbReference type="ARBA" id="ARBA00022692"/>
    </source>
</evidence>
<dbReference type="Gene3D" id="1.20.1250.20">
    <property type="entry name" value="MFS general substrate transporter like domains"/>
    <property type="match status" value="2"/>
</dbReference>
<dbReference type="SUPFAM" id="SSF103473">
    <property type="entry name" value="MFS general substrate transporter"/>
    <property type="match status" value="1"/>
</dbReference>
<evidence type="ECO:0000313" key="10">
    <source>
        <dbReference type="Proteomes" id="UP001431783"/>
    </source>
</evidence>
<comment type="caution">
    <text evidence="9">The sequence shown here is derived from an EMBL/GenBank/DDBJ whole genome shotgun (WGS) entry which is preliminary data.</text>
</comment>
<evidence type="ECO:0000256" key="1">
    <source>
        <dbReference type="ARBA" id="ARBA00004141"/>
    </source>
</evidence>
<feature type="transmembrane region" description="Helical" evidence="7">
    <location>
        <begin position="98"/>
        <end position="120"/>
    </location>
</feature>
<evidence type="ECO:0000313" key="9">
    <source>
        <dbReference type="EMBL" id="KAK9888037.1"/>
    </source>
</evidence>
<feature type="transmembrane region" description="Helical" evidence="7">
    <location>
        <begin position="189"/>
        <end position="210"/>
    </location>
</feature>
<evidence type="ECO:0000259" key="8">
    <source>
        <dbReference type="PROSITE" id="PS50850"/>
    </source>
</evidence>
<feature type="domain" description="Major facilitator superfamily (MFS) profile" evidence="8">
    <location>
        <begin position="17"/>
        <end position="446"/>
    </location>
</feature>
<dbReference type="GO" id="GO:0016020">
    <property type="term" value="C:membrane"/>
    <property type="evidence" value="ECO:0007669"/>
    <property type="project" value="UniProtKB-SubCell"/>
</dbReference>
<gene>
    <name evidence="9" type="ORF">WA026_000317</name>
</gene>
<dbReference type="GO" id="GO:0006820">
    <property type="term" value="P:monoatomic anion transport"/>
    <property type="evidence" value="ECO:0007669"/>
    <property type="project" value="TreeGrafter"/>
</dbReference>
<reference evidence="9 10" key="1">
    <citation type="submission" date="2023-03" db="EMBL/GenBank/DDBJ databases">
        <title>Genome insight into feeding habits of ladybird beetles.</title>
        <authorList>
            <person name="Li H.-S."/>
            <person name="Huang Y.-H."/>
            <person name="Pang H."/>
        </authorList>
    </citation>
    <scope>NUCLEOTIDE SEQUENCE [LARGE SCALE GENOMIC DNA]</scope>
    <source>
        <strain evidence="9">SYSU_2023b</strain>
        <tissue evidence="9">Whole body</tissue>
    </source>
</reference>
<dbReference type="PROSITE" id="PS50850">
    <property type="entry name" value="MFS"/>
    <property type="match status" value="1"/>
</dbReference>
<keyword evidence="2" id="KW-0813">Transport</keyword>
<feature type="transmembrane region" description="Helical" evidence="7">
    <location>
        <begin position="389"/>
        <end position="408"/>
    </location>
</feature>
<keyword evidence="3 7" id="KW-0812">Transmembrane</keyword>
<organism evidence="9 10">
    <name type="scientific">Henosepilachna vigintioctopunctata</name>
    <dbReference type="NCBI Taxonomy" id="420089"/>
    <lineage>
        <taxon>Eukaryota</taxon>
        <taxon>Metazoa</taxon>
        <taxon>Ecdysozoa</taxon>
        <taxon>Arthropoda</taxon>
        <taxon>Hexapoda</taxon>
        <taxon>Insecta</taxon>
        <taxon>Pterygota</taxon>
        <taxon>Neoptera</taxon>
        <taxon>Endopterygota</taxon>
        <taxon>Coleoptera</taxon>
        <taxon>Polyphaga</taxon>
        <taxon>Cucujiformia</taxon>
        <taxon>Coccinelloidea</taxon>
        <taxon>Coccinellidae</taxon>
        <taxon>Epilachninae</taxon>
        <taxon>Epilachnini</taxon>
        <taxon>Henosepilachna</taxon>
    </lineage>
</organism>
<dbReference type="PANTHER" id="PTHR11662:SF336">
    <property type="entry name" value="LP19554P"/>
    <property type="match status" value="1"/>
</dbReference>
<dbReference type="Pfam" id="PF07690">
    <property type="entry name" value="MFS_1"/>
    <property type="match status" value="1"/>
</dbReference>
<feature type="transmembrane region" description="Helical" evidence="7">
    <location>
        <begin position="354"/>
        <end position="377"/>
    </location>
</feature>
<proteinExistence type="predicted"/>
<dbReference type="InterPro" id="IPR011701">
    <property type="entry name" value="MFS"/>
</dbReference>
<dbReference type="PANTHER" id="PTHR11662">
    <property type="entry name" value="SOLUTE CARRIER FAMILY 17"/>
    <property type="match status" value="1"/>
</dbReference>
<dbReference type="FunFam" id="1.20.1250.20:FF:000003">
    <property type="entry name" value="Solute carrier family 17 member 3"/>
    <property type="match status" value="1"/>
</dbReference>
<keyword evidence="10" id="KW-1185">Reference proteome</keyword>
<name>A0AAW1V5N9_9CUCU</name>
<feature type="transmembrane region" description="Helical" evidence="7">
    <location>
        <begin position="249"/>
        <end position="272"/>
    </location>
</feature>
<dbReference type="InterPro" id="IPR020846">
    <property type="entry name" value="MFS_dom"/>
</dbReference>
<feature type="transmembrane region" description="Helical" evidence="7">
    <location>
        <begin position="12"/>
        <end position="38"/>
    </location>
</feature>
<dbReference type="InterPro" id="IPR050382">
    <property type="entry name" value="MFS_Na/Anion_cotransporter"/>
</dbReference>
<dbReference type="InterPro" id="IPR036259">
    <property type="entry name" value="MFS_trans_sf"/>
</dbReference>
<evidence type="ECO:0000256" key="7">
    <source>
        <dbReference type="SAM" id="Phobius"/>
    </source>
</evidence>
<feature type="transmembrane region" description="Helical" evidence="7">
    <location>
        <begin position="292"/>
        <end position="316"/>
    </location>
</feature>
<dbReference type="FunFam" id="1.20.1250.20:FF:000423">
    <property type="entry name" value="Putative inorganic phosphate cotransporter-like Protein"/>
    <property type="match status" value="1"/>
</dbReference>
<evidence type="ECO:0000256" key="4">
    <source>
        <dbReference type="ARBA" id="ARBA00022847"/>
    </source>
</evidence>
<dbReference type="GO" id="GO:0015293">
    <property type="term" value="F:symporter activity"/>
    <property type="evidence" value="ECO:0007669"/>
    <property type="project" value="UniProtKB-KW"/>
</dbReference>
<keyword evidence="4" id="KW-0769">Symport</keyword>
<evidence type="ECO:0000256" key="2">
    <source>
        <dbReference type="ARBA" id="ARBA00022448"/>
    </source>
</evidence>
<feature type="transmembrane region" description="Helical" evidence="7">
    <location>
        <begin position="328"/>
        <end position="348"/>
    </location>
</feature>